<gene>
    <name evidence="4" type="ORF">GCM10011613_18520</name>
</gene>
<feature type="compositionally biased region" description="Low complexity" evidence="2">
    <location>
        <begin position="1"/>
        <end position="21"/>
    </location>
</feature>
<evidence type="ECO:0000313" key="4">
    <source>
        <dbReference type="EMBL" id="GGY73621.1"/>
    </source>
</evidence>
<dbReference type="EMBL" id="BMYZ01000001">
    <property type="protein sequence ID" value="GGY73621.1"/>
    <property type="molecule type" value="Genomic_DNA"/>
</dbReference>
<protein>
    <recommendedName>
        <fullName evidence="3">Transglycosylase SLT domain-containing protein</fullName>
    </recommendedName>
</protein>
<comment type="similarity">
    <text evidence="1">Belongs to the transglycosylase Slt family.</text>
</comment>
<feature type="domain" description="Transglycosylase SLT" evidence="3">
    <location>
        <begin position="116"/>
        <end position="216"/>
    </location>
</feature>
<accession>A0ABQ3B1J1</accession>
<evidence type="ECO:0000256" key="1">
    <source>
        <dbReference type="ARBA" id="ARBA00007734"/>
    </source>
</evidence>
<sequence>MAGRCVAADSSISSEASSVADYEQQVREVAKRTAAEAKAKREQERLERAKTASNTTNVESYRVFKYKKDGATAFSDSAPYKTKYEVVVYNSCYACSIVSNVDWYKTRLHLTEFSDTIAVAAQAYKVDAGFIRAIIHAESAFNPLARSRKGAMGLMQLMPGTAKDMGVFDTTNPEQNIRGGVKYLAGLLQTFNGNEALAAAAYNAGAGAVTRHGGIPPYEETKTYVKRVKILAERYKNQKQLAAN</sequence>
<comment type="caution">
    <text evidence="4">The sequence shown here is derived from an EMBL/GenBank/DDBJ whole genome shotgun (WGS) entry which is preliminary data.</text>
</comment>
<dbReference type="PANTHER" id="PTHR37423">
    <property type="entry name" value="SOLUBLE LYTIC MUREIN TRANSGLYCOSYLASE-RELATED"/>
    <property type="match status" value="1"/>
</dbReference>
<keyword evidence="5" id="KW-1185">Reference proteome</keyword>
<dbReference type="InterPro" id="IPR000189">
    <property type="entry name" value="Transglyc_AS"/>
</dbReference>
<dbReference type="Pfam" id="PF01464">
    <property type="entry name" value="SLT"/>
    <property type="match status" value="1"/>
</dbReference>
<dbReference type="CDD" id="cd00254">
    <property type="entry name" value="LT-like"/>
    <property type="match status" value="1"/>
</dbReference>
<dbReference type="Proteomes" id="UP000619761">
    <property type="component" value="Unassembled WGS sequence"/>
</dbReference>
<evidence type="ECO:0000313" key="5">
    <source>
        <dbReference type="Proteomes" id="UP000619761"/>
    </source>
</evidence>
<reference evidence="5" key="1">
    <citation type="journal article" date="2019" name="Int. J. Syst. Evol. Microbiol.">
        <title>The Global Catalogue of Microorganisms (GCM) 10K type strain sequencing project: providing services to taxonomists for standard genome sequencing and annotation.</title>
        <authorList>
            <consortium name="The Broad Institute Genomics Platform"/>
            <consortium name="The Broad Institute Genome Sequencing Center for Infectious Disease"/>
            <person name="Wu L."/>
            <person name="Ma J."/>
        </authorList>
    </citation>
    <scope>NUCLEOTIDE SEQUENCE [LARGE SCALE GENOMIC DNA]</scope>
    <source>
        <strain evidence="5">KCTC 32239</strain>
    </source>
</reference>
<dbReference type="InterPro" id="IPR008258">
    <property type="entry name" value="Transglycosylase_SLT_dom_1"/>
</dbReference>
<dbReference type="PROSITE" id="PS00922">
    <property type="entry name" value="TRANSGLYCOSYLASE"/>
    <property type="match status" value="1"/>
</dbReference>
<organism evidence="4 5">
    <name type="scientific">Cellvibrio zantedeschiae</name>
    <dbReference type="NCBI Taxonomy" id="1237077"/>
    <lineage>
        <taxon>Bacteria</taxon>
        <taxon>Pseudomonadati</taxon>
        <taxon>Pseudomonadota</taxon>
        <taxon>Gammaproteobacteria</taxon>
        <taxon>Cellvibrionales</taxon>
        <taxon>Cellvibrionaceae</taxon>
        <taxon>Cellvibrio</taxon>
    </lineage>
</organism>
<dbReference type="SUPFAM" id="SSF53955">
    <property type="entry name" value="Lysozyme-like"/>
    <property type="match status" value="1"/>
</dbReference>
<proteinExistence type="inferred from homology"/>
<dbReference type="PANTHER" id="PTHR37423:SF2">
    <property type="entry name" value="MEMBRANE-BOUND LYTIC MUREIN TRANSGLYCOSYLASE C"/>
    <property type="match status" value="1"/>
</dbReference>
<dbReference type="InterPro" id="IPR023346">
    <property type="entry name" value="Lysozyme-like_dom_sf"/>
</dbReference>
<evidence type="ECO:0000256" key="2">
    <source>
        <dbReference type="SAM" id="MobiDB-lite"/>
    </source>
</evidence>
<name>A0ABQ3B1J1_9GAMM</name>
<dbReference type="Gene3D" id="1.10.530.10">
    <property type="match status" value="1"/>
</dbReference>
<feature type="region of interest" description="Disordered" evidence="2">
    <location>
        <begin position="1"/>
        <end position="22"/>
    </location>
</feature>
<evidence type="ECO:0000259" key="3">
    <source>
        <dbReference type="Pfam" id="PF01464"/>
    </source>
</evidence>